<dbReference type="InterPro" id="IPR001131">
    <property type="entry name" value="Peptidase_M24B_aminopep-P_CS"/>
</dbReference>
<comment type="catalytic activity">
    <reaction evidence="1">
        <text>Release of any N-terminal amino acid, including proline, that is linked to proline, even from a dipeptide or tripeptide.</text>
        <dbReference type="EC" id="3.4.11.9"/>
    </reaction>
</comment>
<protein>
    <recommendedName>
        <fullName evidence="5">Xaa-Pro aminopeptidase</fullName>
        <ecNumber evidence="5">3.4.11.9</ecNumber>
    </recommendedName>
    <alternativeName>
        <fullName evidence="12">Aminoacylproline aminopeptidase</fullName>
    </alternativeName>
    <alternativeName>
        <fullName evidence="13">Prolidase</fullName>
    </alternativeName>
</protein>
<dbReference type="GO" id="GO:0006508">
    <property type="term" value="P:proteolysis"/>
    <property type="evidence" value="ECO:0007669"/>
    <property type="project" value="UniProtKB-KW"/>
</dbReference>
<evidence type="ECO:0000256" key="10">
    <source>
        <dbReference type="ARBA" id="ARBA00023049"/>
    </source>
</evidence>
<evidence type="ECO:0000256" key="8">
    <source>
        <dbReference type="ARBA" id="ARBA00022723"/>
    </source>
</evidence>
<feature type="compositionally biased region" description="Polar residues" evidence="15">
    <location>
        <begin position="903"/>
        <end position="921"/>
    </location>
</feature>
<comment type="function">
    <text evidence="3">Catalyzes the removal of a penultimate prolyl residue from the N-termini of peptides.</text>
</comment>
<dbReference type="SUPFAM" id="SSF53092">
    <property type="entry name" value="Creatinase/prolidase N-terminal domain"/>
    <property type="match status" value="1"/>
</dbReference>
<dbReference type="OrthoDB" id="10261878at2759"/>
<dbReference type="PROSITE" id="PS00491">
    <property type="entry name" value="PROLINE_PEPTIDASE"/>
    <property type="match status" value="1"/>
</dbReference>
<evidence type="ECO:0000256" key="4">
    <source>
        <dbReference type="ARBA" id="ARBA00008766"/>
    </source>
</evidence>
<dbReference type="Gene3D" id="3.90.230.10">
    <property type="entry name" value="Creatinase/methionine aminopeptidase superfamily"/>
    <property type="match status" value="1"/>
</dbReference>
<keyword evidence="7" id="KW-0645">Protease</keyword>
<evidence type="ECO:0000256" key="2">
    <source>
        <dbReference type="ARBA" id="ARBA00001936"/>
    </source>
</evidence>
<comment type="cofactor">
    <cofactor evidence="2">
        <name>Mn(2+)</name>
        <dbReference type="ChEBI" id="CHEBI:29035"/>
    </cofactor>
</comment>
<accession>A0A9P9CZV2</accession>
<dbReference type="Gene3D" id="3.40.350.10">
    <property type="entry name" value="Creatinase/prolidase N-terminal domain"/>
    <property type="match status" value="1"/>
</dbReference>
<dbReference type="Proteomes" id="UP000700596">
    <property type="component" value="Unassembled WGS sequence"/>
</dbReference>
<evidence type="ECO:0000256" key="14">
    <source>
        <dbReference type="RuleBase" id="RU000590"/>
    </source>
</evidence>
<dbReference type="InterPro" id="IPR007865">
    <property type="entry name" value="Aminopep_P_N"/>
</dbReference>
<dbReference type="InterPro" id="IPR000994">
    <property type="entry name" value="Pept_M24"/>
</dbReference>
<organism evidence="17 18">
    <name type="scientific">Dendryphion nanum</name>
    <dbReference type="NCBI Taxonomy" id="256645"/>
    <lineage>
        <taxon>Eukaryota</taxon>
        <taxon>Fungi</taxon>
        <taxon>Dikarya</taxon>
        <taxon>Ascomycota</taxon>
        <taxon>Pezizomycotina</taxon>
        <taxon>Dothideomycetes</taxon>
        <taxon>Pleosporomycetidae</taxon>
        <taxon>Pleosporales</taxon>
        <taxon>Torulaceae</taxon>
        <taxon>Dendryphion</taxon>
    </lineage>
</organism>
<dbReference type="EMBL" id="JAGMWT010000030">
    <property type="protein sequence ID" value="KAH7109859.1"/>
    <property type="molecule type" value="Genomic_DNA"/>
</dbReference>
<feature type="compositionally biased region" description="Polar residues" evidence="15">
    <location>
        <begin position="606"/>
        <end position="617"/>
    </location>
</feature>
<dbReference type="InterPro" id="IPR029149">
    <property type="entry name" value="Creatin/AminoP/Spt16_N"/>
</dbReference>
<evidence type="ECO:0000256" key="6">
    <source>
        <dbReference type="ARBA" id="ARBA00022438"/>
    </source>
</evidence>
<keyword evidence="6" id="KW-0031">Aminopeptidase</keyword>
<dbReference type="InterPro" id="IPR036005">
    <property type="entry name" value="Creatinase/aminopeptidase-like"/>
</dbReference>
<evidence type="ECO:0000259" key="16">
    <source>
        <dbReference type="SMART" id="SM01011"/>
    </source>
</evidence>
<evidence type="ECO:0000256" key="5">
    <source>
        <dbReference type="ARBA" id="ARBA00012574"/>
    </source>
</evidence>
<reference evidence="17" key="1">
    <citation type="journal article" date="2021" name="Nat. Commun.">
        <title>Genetic determinants of endophytism in the Arabidopsis root mycobiome.</title>
        <authorList>
            <person name="Mesny F."/>
            <person name="Miyauchi S."/>
            <person name="Thiergart T."/>
            <person name="Pickel B."/>
            <person name="Atanasova L."/>
            <person name="Karlsson M."/>
            <person name="Huettel B."/>
            <person name="Barry K.W."/>
            <person name="Haridas S."/>
            <person name="Chen C."/>
            <person name="Bauer D."/>
            <person name="Andreopoulos W."/>
            <person name="Pangilinan J."/>
            <person name="LaButti K."/>
            <person name="Riley R."/>
            <person name="Lipzen A."/>
            <person name="Clum A."/>
            <person name="Drula E."/>
            <person name="Henrissat B."/>
            <person name="Kohler A."/>
            <person name="Grigoriev I.V."/>
            <person name="Martin F.M."/>
            <person name="Hacquard S."/>
        </authorList>
    </citation>
    <scope>NUCLEOTIDE SEQUENCE</scope>
    <source>
        <strain evidence="17">MPI-CAGE-CH-0243</strain>
    </source>
</reference>
<dbReference type="SMART" id="SM01011">
    <property type="entry name" value="AMP_N"/>
    <property type="match status" value="1"/>
</dbReference>
<evidence type="ECO:0000256" key="15">
    <source>
        <dbReference type="SAM" id="MobiDB-lite"/>
    </source>
</evidence>
<keyword evidence="18" id="KW-1185">Reference proteome</keyword>
<sequence>MERTQDKDVLQQNVHALDAHTLSERLECERKGCYWMHLEAASPLDKYPAKQHARRVQEKLGAEAGLIYLPGASNRNIEDSDMPVKFRQKRYFYYLSGCNEPDCLLVYNIRKDALTLFLPKIDPRRVLFYGRGSTKAEAMNRYDIDEVRYVDELEAFIAEWAEDRQGSVYILHPTQRPRLSEFHVPINSKALQPAMNLARVVKDQHEINLIKKANDISSLAHREVLAHIQEFKNEAQVEGLFLNMCVSKHAKEQAYDPIAASGPNAGTLHYAANNEDFGDRQLMCLDAGCEYELYASDITRTFPLSGSWPSSEAEEIYRLVQRMQETCIERLAPGVRYLDLHILAHQIAIDGLLKLGILHNGTREEIFKAGTSRAFFPHGLGHHVGLEVHDVGQADLMSMMKGNPMYEKAPSLYPESFHLPVYDATSCMAPTDPQSGHLEEGMVVTVEPGIYFSTFLLNNFYLPSPIHSQYINKAVVQKYLAVGGVRIEDDILITSRGYENLTTAPKGEAMLEIIRSQNAQWPFVSSSADLGPVDRNSRLSCKPIEGDKLVKAPGIARDSPDPIHVSLARVQTLPAEKKDRKTFDFEPFNGPSLYTNFKRASTIDNPVAQKTANPNSDSKPHARRPRIPVCGGDSPEVEHAYMNIPGERGNSSRRSMNEKKPVCKNCSVLVQTLGRLRQNLSISEQGLPKSTFDGFGTQRMGIEPLRSASKSGLIDASIRSHPHKSDLIHESNLRNLTASPVPMEPQEMQFKKEAGPVIPDSSLSLLRSNLENLNISEGISRRSSQAIPRVHLMPHQQRAGIGSTRQRDNVTNWLESTATPQVQPPPTPNYHLRCHELDNISFGHYPPQSQAVASSSPPMIPNRINNPNHSSPPLMSAVVPNKLVLPPSGDCSPSGLATGSEVPRNQSNPIRTESTQSNFTPDTYKIPPMRQVRQTYRENSLVQLPVAASKPSIESALPVYLPSNCQPGPVSIPFWPSPSNATNPFRVNDARNDYGERDLMSFGSKDDQINRTESPAMILKRLNERKPPLQSEFPIEIPNKDSKPQAFGYGQPNKYCMTFCGSGAPPPVWVDANSEPYSRPPPIMSQGQDSINKSEERIPSHALPRQETSAQRHEPIGYGHALVDYQQQLMLLEESNKIRLALARQEQEEEKLSLRCSNPSDKDQPRY</sequence>
<dbReference type="PANTHER" id="PTHR43226">
    <property type="entry name" value="XAA-PRO AMINOPEPTIDASE 3"/>
    <property type="match status" value="1"/>
</dbReference>
<dbReference type="PANTHER" id="PTHR43226:SF3">
    <property type="entry name" value="XAA-PRO AMINOPEPTIDASE AN0832-RELATED"/>
    <property type="match status" value="1"/>
</dbReference>
<gene>
    <name evidence="17" type="ORF">B0J11DRAFT_234425</name>
</gene>
<keyword evidence="8 14" id="KW-0479">Metal-binding</keyword>
<feature type="domain" description="Aminopeptidase P N-terminal" evidence="16">
    <location>
        <begin position="47"/>
        <end position="177"/>
    </location>
</feature>
<evidence type="ECO:0000256" key="11">
    <source>
        <dbReference type="ARBA" id="ARBA00023211"/>
    </source>
</evidence>
<dbReference type="AlphaFoldDB" id="A0A9P9CZV2"/>
<evidence type="ECO:0000313" key="18">
    <source>
        <dbReference type="Proteomes" id="UP000700596"/>
    </source>
</evidence>
<dbReference type="GO" id="GO:0030145">
    <property type="term" value="F:manganese ion binding"/>
    <property type="evidence" value="ECO:0007669"/>
    <property type="project" value="InterPro"/>
</dbReference>
<dbReference type="EC" id="3.4.11.9" evidence="5"/>
<evidence type="ECO:0000256" key="3">
    <source>
        <dbReference type="ARBA" id="ARBA00002443"/>
    </source>
</evidence>
<dbReference type="SUPFAM" id="SSF55920">
    <property type="entry name" value="Creatinase/aminopeptidase"/>
    <property type="match status" value="1"/>
</dbReference>
<feature type="region of interest" description="Disordered" evidence="15">
    <location>
        <begin position="606"/>
        <end position="634"/>
    </location>
</feature>
<evidence type="ECO:0000256" key="1">
    <source>
        <dbReference type="ARBA" id="ARBA00001424"/>
    </source>
</evidence>
<keyword evidence="11" id="KW-0464">Manganese</keyword>
<feature type="region of interest" description="Disordered" evidence="15">
    <location>
        <begin position="890"/>
        <end position="925"/>
    </location>
</feature>
<dbReference type="CDD" id="cd01087">
    <property type="entry name" value="Prolidase"/>
    <property type="match status" value="1"/>
</dbReference>
<evidence type="ECO:0000313" key="17">
    <source>
        <dbReference type="EMBL" id="KAH7109859.1"/>
    </source>
</evidence>
<feature type="region of interest" description="Disordered" evidence="15">
    <location>
        <begin position="1144"/>
        <end position="1167"/>
    </location>
</feature>
<dbReference type="Pfam" id="PF05195">
    <property type="entry name" value="AMP_N"/>
    <property type="match status" value="1"/>
</dbReference>
<comment type="similarity">
    <text evidence="4 14">Belongs to the peptidase M24B family.</text>
</comment>
<keyword evidence="10" id="KW-0482">Metalloprotease</keyword>
<evidence type="ECO:0000256" key="13">
    <source>
        <dbReference type="ARBA" id="ARBA00032413"/>
    </source>
</evidence>
<keyword evidence="9" id="KW-0378">Hydrolase</keyword>
<comment type="caution">
    <text evidence="17">The sequence shown here is derived from an EMBL/GenBank/DDBJ whole genome shotgun (WGS) entry which is preliminary data.</text>
</comment>
<evidence type="ECO:0000256" key="9">
    <source>
        <dbReference type="ARBA" id="ARBA00022801"/>
    </source>
</evidence>
<evidence type="ECO:0000256" key="7">
    <source>
        <dbReference type="ARBA" id="ARBA00022670"/>
    </source>
</evidence>
<dbReference type="GO" id="GO:0070006">
    <property type="term" value="F:metalloaminopeptidase activity"/>
    <property type="evidence" value="ECO:0007669"/>
    <property type="project" value="InterPro"/>
</dbReference>
<proteinExistence type="inferred from homology"/>
<evidence type="ECO:0000256" key="12">
    <source>
        <dbReference type="ARBA" id="ARBA00030849"/>
    </source>
</evidence>
<dbReference type="InterPro" id="IPR052433">
    <property type="entry name" value="X-Pro_dipept-like"/>
</dbReference>
<dbReference type="Pfam" id="PF00557">
    <property type="entry name" value="Peptidase_M24"/>
    <property type="match status" value="1"/>
</dbReference>
<name>A0A9P9CZV2_9PLEO</name>